<dbReference type="CDD" id="cd18578">
    <property type="entry name" value="ABC_6TM_Pgp_ABCB1_D2_like"/>
    <property type="match status" value="1"/>
</dbReference>
<feature type="domain" description="ABC transmembrane type-1" evidence="11">
    <location>
        <begin position="2"/>
        <end position="212"/>
    </location>
</feature>
<dbReference type="InterPro" id="IPR039421">
    <property type="entry name" value="Type_1_exporter"/>
</dbReference>
<evidence type="ECO:0000256" key="5">
    <source>
        <dbReference type="ARBA" id="ARBA00022840"/>
    </source>
</evidence>
<feature type="domain" description="ABC transporter" evidence="10">
    <location>
        <begin position="199"/>
        <end position="435"/>
    </location>
</feature>
<keyword evidence="2" id="KW-0813">Transport</keyword>
<feature type="transmembrane region" description="Helical" evidence="9">
    <location>
        <begin position="891"/>
        <end position="912"/>
    </location>
</feature>
<dbReference type="InterPro" id="IPR017871">
    <property type="entry name" value="ABC_transporter-like_CS"/>
</dbReference>
<evidence type="ECO:0000256" key="8">
    <source>
        <dbReference type="SAM" id="MobiDB-lite"/>
    </source>
</evidence>
<feature type="domain" description="ABC transmembrane type-1" evidence="11">
    <location>
        <begin position="634"/>
        <end position="920"/>
    </location>
</feature>
<evidence type="ECO:0000256" key="7">
    <source>
        <dbReference type="ARBA" id="ARBA00023136"/>
    </source>
</evidence>
<dbReference type="PANTHER" id="PTHR24221:SF288">
    <property type="entry name" value="P-LOOP CONTAINING NUCLEOSIDE TRIPHOSPHATE HYDROLASE PROTEIN"/>
    <property type="match status" value="1"/>
</dbReference>
<dbReference type="EMBL" id="JBANMG010000009">
    <property type="protein sequence ID" value="KAK6949710.1"/>
    <property type="molecule type" value="Genomic_DNA"/>
</dbReference>
<dbReference type="InterPro" id="IPR003593">
    <property type="entry name" value="AAA+_ATPase"/>
</dbReference>
<feature type="transmembrane region" description="Helical" evidence="9">
    <location>
        <begin position="673"/>
        <end position="691"/>
    </location>
</feature>
<evidence type="ECO:0000256" key="4">
    <source>
        <dbReference type="ARBA" id="ARBA00022741"/>
    </source>
</evidence>
<keyword evidence="13" id="KW-1185">Reference proteome</keyword>
<name>A0AAX6MAP3_9PEZI</name>
<keyword evidence="6 9" id="KW-1133">Transmembrane helix</keyword>
<dbReference type="SUPFAM" id="SSF52540">
    <property type="entry name" value="P-loop containing nucleoside triphosphate hydrolases"/>
    <property type="match status" value="2"/>
</dbReference>
<evidence type="ECO:0000256" key="3">
    <source>
        <dbReference type="ARBA" id="ARBA00022692"/>
    </source>
</evidence>
<feature type="transmembrane region" description="Helical" evidence="9">
    <location>
        <begin position="194"/>
        <end position="214"/>
    </location>
</feature>
<feature type="transmembrane region" description="Helical" evidence="9">
    <location>
        <begin position="858"/>
        <end position="879"/>
    </location>
</feature>
<comment type="caution">
    <text evidence="12">The sequence shown here is derived from an EMBL/GenBank/DDBJ whole genome shotgun (WGS) entry which is preliminary data.</text>
</comment>
<accession>A0AAX6MAP3</accession>
<dbReference type="Gene3D" id="3.40.50.300">
    <property type="entry name" value="P-loop containing nucleotide triphosphate hydrolases"/>
    <property type="match status" value="2"/>
</dbReference>
<dbReference type="InterPro" id="IPR003439">
    <property type="entry name" value="ABC_transporter-like_ATP-bd"/>
</dbReference>
<keyword evidence="5" id="KW-0067">ATP-binding</keyword>
<feature type="transmembrane region" description="Helical" evidence="9">
    <location>
        <begin position="632"/>
        <end position="661"/>
    </location>
</feature>
<dbReference type="InterPro" id="IPR036640">
    <property type="entry name" value="ABC1_TM_sf"/>
</dbReference>
<feature type="region of interest" description="Disordered" evidence="8">
    <location>
        <begin position="1271"/>
        <end position="1305"/>
    </location>
</feature>
<comment type="subcellular location">
    <subcellularLocation>
        <location evidence="1">Membrane</location>
        <topology evidence="1">Multi-pass membrane protein</topology>
    </subcellularLocation>
</comment>
<dbReference type="InterPro" id="IPR011527">
    <property type="entry name" value="ABC1_TM_dom"/>
</dbReference>
<dbReference type="Pfam" id="PF00664">
    <property type="entry name" value="ABC_membrane"/>
    <property type="match status" value="2"/>
</dbReference>
<dbReference type="GO" id="GO:0016887">
    <property type="term" value="F:ATP hydrolysis activity"/>
    <property type="evidence" value="ECO:0007669"/>
    <property type="project" value="InterPro"/>
</dbReference>
<dbReference type="GO" id="GO:0140359">
    <property type="term" value="F:ABC-type transporter activity"/>
    <property type="evidence" value="ECO:0007669"/>
    <property type="project" value="InterPro"/>
</dbReference>
<evidence type="ECO:0000259" key="10">
    <source>
        <dbReference type="PROSITE" id="PS50893"/>
    </source>
</evidence>
<dbReference type="GO" id="GO:0005737">
    <property type="term" value="C:cytoplasm"/>
    <property type="evidence" value="ECO:0007669"/>
    <property type="project" value="UniProtKB-ARBA"/>
</dbReference>
<dbReference type="CDD" id="cd18577">
    <property type="entry name" value="ABC_6TM_Pgp_ABCB1_D1_like"/>
    <property type="match status" value="1"/>
</dbReference>
<dbReference type="PROSITE" id="PS50929">
    <property type="entry name" value="ABC_TM1F"/>
    <property type="match status" value="2"/>
</dbReference>
<evidence type="ECO:0000256" key="1">
    <source>
        <dbReference type="ARBA" id="ARBA00004141"/>
    </source>
</evidence>
<dbReference type="FunFam" id="3.40.50.300:FF:000604">
    <property type="entry name" value="ABC transporter B family member 28"/>
    <property type="match status" value="2"/>
</dbReference>
<dbReference type="GO" id="GO:0005524">
    <property type="term" value="F:ATP binding"/>
    <property type="evidence" value="ECO:0007669"/>
    <property type="project" value="UniProtKB-KW"/>
</dbReference>
<dbReference type="GO" id="GO:0016020">
    <property type="term" value="C:membrane"/>
    <property type="evidence" value="ECO:0007669"/>
    <property type="project" value="UniProtKB-SubCell"/>
</dbReference>
<dbReference type="Proteomes" id="UP001369815">
    <property type="component" value="Unassembled WGS sequence"/>
</dbReference>
<evidence type="ECO:0000313" key="12">
    <source>
        <dbReference type="EMBL" id="KAK6949710.1"/>
    </source>
</evidence>
<organism evidence="12 13">
    <name type="scientific">Daldinia eschscholtzii</name>
    <dbReference type="NCBI Taxonomy" id="292717"/>
    <lineage>
        <taxon>Eukaryota</taxon>
        <taxon>Fungi</taxon>
        <taxon>Dikarya</taxon>
        <taxon>Ascomycota</taxon>
        <taxon>Pezizomycotina</taxon>
        <taxon>Sordariomycetes</taxon>
        <taxon>Xylariomycetidae</taxon>
        <taxon>Xylariales</taxon>
        <taxon>Hypoxylaceae</taxon>
        <taxon>Daldinia</taxon>
    </lineage>
</organism>
<dbReference type="PANTHER" id="PTHR24221">
    <property type="entry name" value="ATP-BINDING CASSETTE SUB-FAMILY B"/>
    <property type="match status" value="1"/>
</dbReference>
<dbReference type="PROSITE" id="PS00211">
    <property type="entry name" value="ABC_TRANSPORTER_1"/>
    <property type="match status" value="1"/>
</dbReference>
<dbReference type="SMART" id="SM00382">
    <property type="entry name" value="AAA"/>
    <property type="match status" value="2"/>
</dbReference>
<protein>
    <submittedName>
        <fullName evidence="12">Uncharacterized protein</fullName>
    </submittedName>
</protein>
<reference evidence="12 13" key="1">
    <citation type="journal article" date="2024" name="Front Chem Biol">
        <title>Unveiling the potential of Daldinia eschscholtzii MFLUCC 19-0629 through bioactivity and bioinformatics studies for enhanced sustainable agriculture production.</title>
        <authorList>
            <person name="Brooks S."/>
            <person name="Weaver J.A."/>
            <person name="Klomchit A."/>
            <person name="Alharthi S.A."/>
            <person name="Onlamun T."/>
            <person name="Nurani R."/>
            <person name="Vong T.K."/>
            <person name="Alberti F."/>
            <person name="Greco C."/>
        </authorList>
    </citation>
    <scope>NUCLEOTIDE SEQUENCE [LARGE SCALE GENOMIC DNA]</scope>
    <source>
        <strain evidence="12">MFLUCC 19-0629</strain>
    </source>
</reference>
<dbReference type="SUPFAM" id="SSF90123">
    <property type="entry name" value="ABC transporter transmembrane region"/>
    <property type="match status" value="2"/>
</dbReference>
<evidence type="ECO:0000313" key="13">
    <source>
        <dbReference type="Proteomes" id="UP001369815"/>
    </source>
</evidence>
<feature type="domain" description="ABC transporter" evidence="10">
    <location>
        <begin position="954"/>
        <end position="1216"/>
    </location>
</feature>
<evidence type="ECO:0000256" key="2">
    <source>
        <dbReference type="ARBA" id="ARBA00022448"/>
    </source>
</evidence>
<dbReference type="PROSITE" id="PS50893">
    <property type="entry name" value="ABC_TRANSPORTER_2"/>
    <property type="match status" value="2"/>
</dbReference>
<sequence>MFLWSTSSEIQARNIRRRVFDALLTKDIGWFDRQEEGIPSLLVTIQTELQVASSATLGSTAAEIATSIANLIIAFYGSWRLTLVLLATVPAIVLIPAWLSSKLKLAIQAQKQDLGRAAKHAISALTAVDIVKTFNAVDHEVWQYLRAVRRSMDTTSAWQISYIRLWLDGIFVLGFYYGAVIVNQGSSAGSVVTTFYAALGALQAIYTIAPMIVLNKCSFSFNPDQLYFIVGRSGSGKSTLGNLLAKFYEPLSGNILIDGYALKTLDSEWVRSNITLVQQASVLFNDTIYANVAIGHRTPNEVSRRGVEAACKAALLQSMLIELPNGLDTYVGAGGINLSGGQKQRLAVARARIRDPPVLILDEVTSGLDPTNRSLLMDGIRQWRRGKTTIIITHEVAQINDEDYVYVMEDARVVQAGFRWGLQRQRDGMFATLASSASSNEISVDQKATVNGPRGDTGVAVDPLSPKTATLQDLTSPDYVWPFGGPDALYRRSTRLDMGASAVRDERVHSKKEDEVSTRWSILHTPGTLLGSPAPPRKILSTLWWPEQYHLFHSESNQKRPLSRNSILHLQELGDKVKKTRGGLIDRNRRRGPATTAEDTPETHGGESSKTLSLWAIYKTVWPRLATKERSFLIIGFLTCVVLAGLVPAFSVLFANLLAVLFSSEDRMAAGQKWALCLLAIACARAAATYLNQYLMQRAGQAWVNSLRIRALNRVLRQPKSWFDDPANSAVRINECMDRYAEEMRNLVGRFAPQLLLVVIMVVSTIGWALFISWRLTLVSLASAPAFIAATQGHSILSEKWENKCLKAADDTSAVSTEAFINVRVVRALTLEQLFSDKHEKSIRKAFELGVEKSVWTAIPYACSQSMVWFIFALIFWYAMKLLMTDREVTVPAILQVVNLLVLGVTTAFSILSSITGVSAAQATASRLIYYAYLPLDTSHESRGKILLVNPFPIRMEGLSFTYPSRKRTVLRNLTLQFDSGVSTAIVGPSGCGKSTIASIILGLYEPDGSKGRRNGGGKQQLTFASTPAALLDLAGLRSHIGYVPQTPVIFPGTLAENIAYGLAEDSPLYTPENIQRAAREAGIHNFIRTSTAGYDTVVGDGGQSLSGGQAQRVCIARALARRPKILILDEPTSALDTVSASDVRQTIESLMDATRNRGTSMRRRQDLSVIVVTHSKEMMRMADRIVVIDQGSAVESGSYDELLARNGKFAELLSGGLWLGENGDDINNSREPLGVNNGRPVTSDLPLRNIDASDSNYYATTPKWVGLRDTQWADRGPSTGISSPLASPFGASRRKERKDEGSWD</sequence>
<dbReference type="Pfam" id="PF00005">
    <property type="entry name" value="ABC_tran"/>
    <property type="match status" value="2"/>
</dbReference>
<feature type="region of interest" description="Disordered" evidence="8">
    <location>
        <begin position="581"/>
        <end position="608"/>
    </location>
</feature>
<keyword evidence="7 9" id="KW-0472">Membrane</keyword>
<evidence type="ECO:0000256" key="6">
    <source>
        <dbReference type="ARBA" id="ARBA00022989"/>
    </source>
</evidence>
<gene>
    <name evidence="12" type="ORF">Daesc_009794</name>
</gene>
<evidence type="ECO:0000259" key="11">
    <source>
        <dbReference type="PROSITE" id="PS50929"/>
    </source>
</evidence>
<keyword evidence="3 9" id="KW-0812">Transmembrane</keyword>
<dbReference type="Gene3D" id="1.20.1560.10">
    <property type="entry name" value="ABC transporter type 1, transmembrane domain"/>
    <property type="match status" value="2"/>
</dbReference>
<feature type="transmembrane region" description="Helical" evidence="9">
    <location>
        <begin position="755"/>
        <end position="774"/>
    </location>
</feature>
<evidence type="ECO:0000256" key="9">
    <source>
        <dbReference type="SAM" id="Phobius"/>
    </source>
</evidence>
<feature type="transmembrane region" description="Helical" evidence="9">
    <location>
        <begin position="79"/>
        <end position="99"/>
    </location>
</feature>
<keyword evidence="4" id="KW-0547">Nucleotide-binding</keyword>
<proteinExistence type="predicted"/>
<feature type="transmembrane region" description="Helical" evidence="9">
    <location>
        <begin position="165"/>
        <end position="182"/>
    </location>
</feature>
<dbReference type="InterPro" id="IPR027417">
    <property type="entry name" value="P-loop_NTPase"/>
</dbReference>